<keyword evidence="1" id="KW-0472">Membrane</keyword>
<gene>
    <name evidence="2" type="ORF">Pla144_01140</name>
</gene>
<keyword evidence="1" id="KW-1133">Transmembrane helix</keyword>
<name>A0A5C6CY61_9BACT</name>
<feature type="transmembrane region" description="Helical" evidence="1">
    <location>
        <begin position="98"/>
        <end position="118"/>
    </location>
</feature>
<protein>
    <submittedName>
        <fullName evidence="2">Uncharacterized protein</fullName>
    </submittedName>
</protein>
<accession>A0A5C6CY61</accession>
<comment type="caution">
    <text evidence="2">The sequence shown here is derived from an EMBL/GenBank/DDBJ whole genome shotgun (WGS) entry which is preliminary data.</text>
</comment>
<reference evidence="2 3" key="1">
    <citation type="submission" date="2019-02" db="EMBL/GenBank/DDBJ databases">
        <title>Deep-cultivation of Planctomycetes and their phenomic and genomic characterization uncovers novel biology.</title>
        <authorList>
            <person name="Wiegand S."/>
            <person name="Jogler M."/>
            <person name="Boedeker C."/>
            <person name="Pinto D."/>
            <person name="Vollmers J."/>
            <person name="Rivas-Marin E."/>
            <person name="Kohn T."/>
            <person name="Peeters S.H."/>
            <person name="Heuer A."/>
            <person name="Rast P."/>
            <person name="Oberbeckmann S."/>
            <person name="Bunk B."/>
            <person name="Jeske O."/>
            <person name="Meyerdierks A."/>
            <person name="Storesund J.E."/>
            <person name="Kallscheuer N."/>
            <person name="Luecker S."/>
            <person name="Lage O.M."/>
            <person name="Pohl T."/>
            <person name="Merkel B.J."/>
            <person name="Hornburger P."/>
            <person name="Mueller R.-W."/>
            <person name="Bruemmer F."/>
            <person name="Labrenz M."/>
            <person name="Spormann A.M."/>
            <person name="Op Den Camp H."/>
            <person name="Overmann J."/>
            <person name="Amann R."/>
            <person name="Jetten M.S.M."/>
            <person name="Mascher T."/>
            <person name="Medema M.H."/>
            <person name="Devos D.P."/>
            <person name="Kaster A.-K."/>
            <person name="Ovreas L."/>
            <person name="Rohde M."/>
            <person name="Galperin M.Y."/>
            <person name="Jogler C."/>
        </authorList>
    </citation>
    <scope>NUCLEOTIDE SEQUENCE [LARGE SCALE GENOMIC DNA]</scope>
    <source>
        <strain evidence="2 3">Pla144</strain>
    </source>
</reference>
<proteinExistence type="predicted"/>
<organism evidence="2 3">
    <name type="scientific">Bythopirellula polymerisocia</name>
    <dbReference type="NCBI Taxonomy" id="2528003"/>
    <lineage>
        <taxon>Bacteria</taxon>
        <taxon>Pseudomonadati</taxon>
        <taxon>Planctomycetota</taxon>
        <taxon>Planctomycetia</taxon>
        <taxon>Pirellulales</taxon>
        <taxon>Lacipirellulaceae</taxon>
        <taxon>Bythopirellula</taxon>
    </lineage>
</organism>
<evidence type="ECO:0000313" key="2">
    <source>
        <dbReference type="EMBL" id="TWU29338.1"/>
    </source>
</evidence>
<keyword evidence="1" id="KW-0812">Transmembrane</keyword>
<dbReference type="AlphaFoldDB" id="A0A5C6CY61"/>
<dbReference type="EMBL" id="SJPS01000001">
    <property type="protein sequence ID" value="TWU29338.1"/>
    <property type="molecule type" value="Genomic_DNA"/>
</dbReference>
<sequence>MKLVSRHTISTCAVLGGLLLVATGFWWPIAGSRQWSEEQAQEFAEASAAQITAAHESLHAARELTAEESAELRAVQQRFKKIKADLETARQRPAEVGFWLKLTGGVLAALGLVTIRLGH</sequence>
<evidence type="ECO:0000313" key="3">
    <source>
        <dbReference type="Proteomes" id="UP000318437"/>
    </source>
</evidence>
<keyword evidence="3" id="KW-1185">Reference proteome</keyword>
<evidence type="ECO:0000256" key="1">
    <source>
        <dbReference type="SAM" id="Phobius"/>
    </source>
</evidence>
<dbReference type="Proteomes" id="UP000318437">
    <property type="component" value="Unassembled WGS sequence"/>
</dbReference>
<feature type="transmembrane region" description="Helical" evidence="1">
    <location>
        <begin position="12"/>
        <end position="29"/>
    </location>
</feature>